<dbReference type="PANTHER" id="PTHR11607:SF3">
    <property type="entry name" value="LYSOSOMAL ALPHA-MANNOSIDASE"/>
    <property type="match status" value="1"/>
</dbReference>
<feature type="chain" id="PRO_5044965748" description="Alpha-mannosidase" evidence="11">
    <location>
        <begin position="21"/>
        <end position="888"/>
    </location>
</feature>
<keyword evidence="4 11" id="KW-0479">Metal-binding</keyword>
<keyword evidence="13" id="KW-1185">Reference proteome</keyword>
<dbReference type="GeneID" id="106813340"/>
<dbReference type="Gene3D" id="2.60.40.1180">
    <property type="entry name" value="Golgi alpha-mannosidase II"/>
    <property type="match status" value="1"/>
</dbReference>
<dbReference type="SMART" id="SM00872">
    <property type="entry name" value="Alpha-mann_mid"/>
    <property type="match status" value="1"/>
</dbReference>
<dbReference type="SUPFAM" id="SSF88688">
    <property type="entry name" value="Families 57/38 glycoside transferase middle domain"/>
    <property type="match status" value="1"/>
</dbReference>
<evidence type="ECO:0000256" key="7">
    <source>
        <dbReference type="ARBA" id="ARBA00022833"/>
    </source>
</evidence>
<dbReference type="InterPro" id="IPR013780">
    <property type="entry name" value="Glyco_hydro_b"/>
</dbReference>
<feature type="signal peptide" evidence="11">
    <location>
        <begin position="1"/>
        <end position="20"/>
    </location>
</feature>
<evidence type="ECO:0000256" key="4">
    <source>
        <dbReference type="ARBA" id="ARBA00022723"/>
    </source>
</evidence>
<dbReference type="InterPro" id="IPR027291">
    <property type="entry name" value="Glyco_hydro_38_N_sf"/>
</dbReference>
<dbReference type="InterPro" id="IPR041147">
    <property type="entry name" value="GH38_C"/>
</dbReference>
<dbReference type="InterPro" id="IPR028995">
    <property type="entry name" value="Glyco_hydro_57/38_cen_sf"/>
</dbReference>
<evidence type="ECO:0000313" key="14">
    <source>
        <dbReference type="RefSeq" id="XP_014672953.1"/>
    </source>
</evidence>
<comment type="similarity">
    <text evidence="2 11">Belongs to the glycosyl hydrolase 38 family.</text>
</comment>
<keyword evidence="6 11" id="KW-0378">Hydrolase</keyword>
<evidence type="ECO:0000256" key="3">
    <source>
        <dbReference type="ARBA" id="ARBA00012752"/>
    </source>
</evidence>
<evidence type="ECO:0000256" key="6">
    <source>
        <dbReference type="ARBA" id="ARBA00022801"/>
    </source>
</evidence>
<dbReference type="Proteomes" id="UP000695022">
    <property type="component" value="Unplaced"/>
</dbReference>
<keyword evidence="7 11" id="KW-0862">Zinc</keyword>
<dbReference type="Pfam" id="PF01074">
    <property type="entry name" value="Glyco_hydro_38N"/>
    <property type="match status" value="1"/>
</dbReference>
<dbReference type="InterPro" id="IPR015341">
    <property type="entry name" value="Glyco_hydro_38_cen"/>
</dbReference>
<organism evidence="13 14">
    <name type="scientific">Priapulus caudatus</name>
    <name type="common">Priapulid worm</name>
    <dbReference type="NCBI Taxonomy" id="37621"/>
    <lineage>
        <taxon>Eukaryota</taxon>
        <taxon>Metazoa</taxon>
        <taxon>Ecdysozoa</taxon>
        <taxon>Scalidophora</taxon>
        <taxon>Priapulida</taxon>
        <taxon>Priapulimorpha</taxon>
        <taxon>Priapulimorphida</taxon>
        <taxon>Priapulidae</taxon>
        <taxon>Priapulus</taxon>
    </lineage>
</organism>
<proteinExistence type="inferred from homology"/>
<keyword evidence="8" id="KW-1015">Disulfide bond</keyword>
<comment type="catalytic activity">
    <reaction evidence="1">
        <text>Hydrolysis of terminal, non-reducing alpha-D-mannose residues in alpha-D-mannosides.</text>
        <dbReference type="EC" id="3.2.1.24"/>
    </reaction>
</comment>
<dbReference type="Pfam" id="PF21260">
    <property type="entry name" value="Laman-like_dom"/>
    <property type="match status" value="1"/>
</dbReference>
<evidence type="ECO:0000256" key="9">
    <source>
        <dbReference type="ARBA" id="ARBA00023180"/>
    </source>
</evidence>
<evidence type="ECO:0000313" key="13">
    <source>
        <dbReference type="Proteomes" id="UP000695022"/>
    </source>
</evidence>
<dbReference type="Gene3D" id="2.70.98.30">
    <property type="entry name" value="Golgi alpha-mannosidase II, domain 4"/>
    <property type="match status" value="1"/>
</dbReference>
<evidence type="ECO:0000259" key="12">
    <source>
        <dbReference type="SMART" id="SM00872"/>
    </source>
</evidence>
<dbReference type="InterPro" id="IPR011330">
    <property type="entry name" value="Glyco_hydro/deAcase_b/a-brl"/>
</dbReference>
<dbReference type="SUPFAM" id="SSF74650">
    <property type="entry name" value="Galactose mutarotase-like"/>
    <property type="match status" value="1"/>
</dbReference>
<evidence type="ECO:0000256" key="8">
    <source>
        <dbReference type="ARBA" id="ARBA00023157"/>
    </source>
</evidence>
<feature type="domain" description="Glycoside hydrolase family 38 central" evidence="12">
    <location>
        <begin position="270"/>
        <end position="332"/>
    </location>
</feature>
<evidence type="ECO:0000256" key="2">
    <source>
        <dbReference type="ARBA" id="ARBA00009792"/>
    </source>
</evidence>
<dbReference type="CDD" id="cd10810">
    <property type="entry name" value="GH38N_AMII_LAM_like"/>
    <property type="match status" value="1"/>
</dbReference>
<reference evidence="14" key="1">
    <citation type="submission" date="2025-08" db="UniProtKB">
        <authorList>
            <consortium name="RefSeq"/>
        </authorList>
    </citation>
    <scope>IDENTIFICATION</scope>
</reference>
<evidence type="ECO:0000256" key="10">
    <source>
        <dbReference type="ARBA" id="ARBA00023295"/>
    </source>
</evidence>
<dbReference type="Pfam" id="PF07748">
    <property type="entry name" value="Glyco_hydro_38C"/>
    <property type="match status" value="1"/>
</dbReference>
<dbReference type="Gene3D" id="1.20.1270.50">
    <property type="entry name" value="Glycoside hydrolase family 38, central domain"/>
    <property type="match status" value="1"/>
</dbReference>
<keyword evidence="10 11" id="KW-0326">Glycosidase</keyword>
<dbReference type="PANTHER" id="PTHR11607">
    <property type="entry name" value="ALPHA-MANNOSIDASE"/>
    <property type="match status" value="1"/>
</dbReference>
<dbReference type="InterPro" id="IPR000602">
    <property type="entry name" value="Glyco_hydro_38_N"/>
</dbReference>
<keyword evidence="5 11" id="KW-0732">Signal</keyword>
<dbReference type="Gene3D" id="3.20.110.10">
    <property type="entry name" value="Glycoside hydrolase 38, N terminal domain"/>
    <property type="match status" value="1"/>
</dbReference>
<sequence length="888" mass="100168">MKLLIWLCLVVTAAIPPLLAAPTTAGLQCNYESCNLGNDGHLNVHLVPHTHNDVGWLKTVDQYFYGANNSIQHAGVQYILDSVVSELLKDPQKRFIYVETAFFARWWQQVHDSQRHSIKQLVNQGRLEFIGGGWSMNDEADAHYSAIIDQMTYGLRYLKTVFGECGVPRVAWQIDPFGHSREQASIFARMGYDGLFFGRMDYDDFKKRKEDKTLEHVWKGSANLGEAAYLFTGALYNGYNPPPGFCFDQFCDDPPIMDDNRMNDYNVEERVDAFIDYAKKQVCKQLDTLARLGPLDNDDVTVLKDALGVAQHHDAVTGTAKQHVTNDYVQRLSVAMSECQDAVNDANTIVTSTSRSVNTEATRQFTVTVYNPLPRSIPHHVRIPVKSNSYAVIGPTGEKVESQTVSVSTETQAIPERHSGALFELVFPVQLPPLGFQTFFVQHQSGIWRYLFPATTISEDEQTAADIIIKNEHVSLTFSGQTNLLTSMTNLDSRLTQSVQQSFYWYEGSRWDNATKQASGAYIFRPNGTTPIHLGDSVNVTLIRGRLVQEVRQQFTPWLSQVVRLYKGHKWAEFEWTVGPIPVGDNIGKEIVTRFDTKIQSNGVFYTDSNGREMLQRTRDQRPTWTLNKTEPVAGNYYPITSKIFIKDESNVAQFTVLNDRAQGGGSIADGSIEILVHRRLLEDDHWGVGEPLNETGSDGLGLVARGKHYVILESGERSAHAYRELALRTQMAPWMSFTASDMSQQTWAQNYKTNWTGLTEALPANVHILTLEQWRGMSVLLRLEHIYEKGEDAQLSQPVTVSLQSMFSPFEVVSAEEHTLAGNKVLSASTRLQWKLADESNRTPRDWTMQALPANVLDVTLKPMEIRTFVLTLSDANEITETHVYPW</sequence>
<name>A0ABM1EL82_PRICU</name>
<keyword evidence="9" id="KW-0325">Glycoprotein</keyword>
<dbReference type="SUPFAM" id="SSF88713">
    <property type="entry name" value="Glycoside hydrolase/deacetylase"/>
    <property type="match status" value="1"/>
</dbReference>
<dbReference type="Gene3D" id="2.60.40.1360">
    <property type="match status" value="1"/>
</dbReference>
<evidence type="ECO:0000256" key="1">
    <source>
        <dbReference type="ARBA" id="ARBA00000365"/>
    </source>
</evidence>
<dbReference type="InterPro" id="IPR050843">
    <property type="entry name" value="Glycosyl_Hydrlase_38"/>
</dbReference>
<dbReference type="InterPro" id="IPR011682">
    <property type="entry name" value="Glyco_hydro_38_C"/>
</dbReference>
<dbReference type="RefSeq" id="XP_014672953.1">
    <property type="nucleotide sequence ID" value="XM_014817467.1"/>
</dbReference>
<dbReference type="InterPro" id="IPR037094">
    <property type="entry name" value="Glyco_hydro_38_cen_sf"/>
</dbReference>
<dbReference type="EC" id="3.2.1.-" evidence="11"/>
<comment type="cofactor">
    <cofactor evidence="11">
        <name>Zn(2+)</name>
        <dbReference type="ChEBI" id="CHEBI:29105"/>
    </cofactor>
    <text evidence="11">Binds 1 zinc ion per subunit.</text>
</comment>
<gene>
    <name evidence="14" type="primary">LOC106813340</name>
</gene>
<dbReference type="InterPro" id="IPR011013">
    <property type="entry name" value="Gal_mutarotase_sf_dom"/>
</dbReference>
<dbReference type="Pfam" id="PF17677">
    <property type="entry name" value="Glyco_hydro38C2"/>
    <property type="match status" value="1"/>
</dbReference>
<accession>A0ABM1EL82</accession>
<evidence type="ECO:0000256" key="5">
    <source>
        <dbReference type="ARBA" id="ARBA00022729"/>
    </source>
</evidence>
<dbReference type="InterPro" id="IPR048534">
    <property type="entry name" value="Man2a1-like_dom"/>
</dbReference>
<dbReference type="Pfam" id="PF09261">
    <property type="entry name" value="Alpha-mann_mid"/>
    <property type="match status" value="1"/>
</dbReference>
<evidence type="ECO:0000256" key="11">
    <source>
        <dbReference type="RuleBase" id="RU361199"/>
    </source>
</evidence>
<protein>
    <recommendedName>
        <fullName evidence="3 11">Alpha-mannosidase</fullName>
        <ecNumber evidence="11">3.2.1.-</ecNumber>
    </recommendedName>
</protein>